<dbReference type="Proteomes" id="UP000198727">
    <property type="component" value="Unassembled WGS sequence"/>
</dbReference>
<accession>A0A1I5YFM9</accession>
<reference evidence="2" key="1">
    <citation type="submission" date="2016-10" db="EMBL/GenBank/DDBJ databases">
        <authorList>
            <person name="Varghese N."/>
            <person name="Submissions S."/>
        </authorList>
    </citation>
    <scope>NUCLEOTIDE SEQUENCE [LARGE SCALE GENOMIC DNA]</scope>
    <source>
        <strain evidence="2">CGMCC 4.5579</strain>
    </source>
</reference>
<dbReference type="STRING" id="587909.SAMN05421810_107118"/>
<evidence type="ECO:0000313" key="1">
    <source>
        <dbReference type="EMBL" id="SFQ42900.1"/>
    </source>
</evidence>
<organism evidence="1 2">
    <name type="scientific">Amycolatopsis arida</name>
    <dbReference type="NCBI Taxonomy" id="587909"/>
    <lineage>
        <taxon>Bacteria</taxon>
        <taxon>Bacillati</taxon>
        <taxon>Actinomycetota</taxon>
        <taxon>Actinomycetes</taxon>
        <taxon>Pseudonocardiales</taxon>
        <taxon>Pseudonocardiaceae</taxon>
        <taxon>Amycolatopsis</taxon>
    </lineage>
</organism>
<dbReference type="AlphaFoldDB" id="A0A1I5YFM9"/>
<evidence type="ECO:0000313" key="2">
    <source>
        <dbReference type="Proteomes" id="UP000198727"/>
    </source>
</evidence>
<name>A0A1I5YFM9_9PSEU</name>
<gene>
    <name evidence="1" type="ORF">SAMN05421810_107118</name>
</gene>
<proteinExistence type="predicted"/>
<sequence length="63" mass="6138">MESTMDQLVARLNTSPDLASVEVSSTEGAVFPGASPVLGTPGAFLGGVAIASATVAAFEAGRG</sequence>
<keyword evidence="2" id="KW-1185">Reference proteome</keyword>
<dbReference type="EMBL" id="FOWW01000007">
    <property type="protein sequence ID" value="SFQ42900.1"/>
    <property type="molecule type" value="Genomic_DNA"/>
</dbReference>
<protein>
    <submittedName>
        <fullName evidence="1">Uncharacterized protein</fullName>
    </submittedName>
</protein>